<dbReference type="Pfam" id="PF00646">
    <property type="entry name" value="F-box"/>
    <property type="match status" value="1"/>
</dbReference>
<dbReference type="Gene3D" id="3.80.10.10">
    <property type="entry name" value="Ribonuclease Inhibitor"/>
    <property type="match status" value="1"/>
</dbReference>
<dbReference type="InterPro" id="IPR001810">
    <property type="entry name" value="F-box_dom"/>
</dbReference>
<dbReference type="Pfam" id="PF23622">
    <property type="entry name" value="LRR_At1g61320_AtMIF1"/>
    <property type="match status" value="1"/>
</dbReference>
<dbReference type="InterPro" id="IPR032675">
    <property type="entry name" value="LRR_dom_sf"/>
</dbReference>
<dbReference type="InterPro" id="IPR053781">
    <property type="entry name" value="F-box_AtFBL13-like"/>
</dbReference>
<dbReference type="Gene3D" id="1.20.1280.50">
    <property type="match status" value="1"/>
</dbReference>
<proteinExistence type="predicted"/>
<protein>
    <submittedName>
        <fullName evidence="2">F-box/RNI-like/FBD-like domains-containing protein</fullName>
    </submittedName>
</protein>
<dbReference type="PROSITE" id="PS50181">
    <property type="entry name" value="FBOX"/>
    <property type="match status" value="1"/>
</dbReference>
<name>A0A4Y1RVV3_PRUDU</name>
<dbReference type="EMBL" id="AP019303">
    <property type="protein sequence ID" value="BBH08509.1"/>
    <property type="molecule type" value="Genomic_DNA"/>
</dbReference>
<dbReference type="AlphaFoldDB" id="A0A4Y1RVV3"/>
<dbReference type="InterPro" id="IPR036047">
    <property type="entry name" value="F-box-like_dom_sf"/>
</dbReference>
<dbReference type="InterPro" id="IPR055357">
    <property type="entry name" value="LRR_At1g61320_AtMIF1"/>
</dbReference>
<dbReference type="SMART" id="SM00256">
    <property type="entry name" value="FBOX"/>
    <property type="match status" value="1"/>
</dbReference>
<feature type="domain" description="F-box" evidence="1">
    <location>
        <begin position="23"/>
        <end position="76"/>
    </location>
</feature>
<dbReference type="PANTHER" id="PTHR34145">
    <property type="entry name" value="OS02G0105600 PROTEIN"/>
    <property type="match status" value="1"/>
</dbReference>
<dbReference type="SUPFAM" id="SSF81383">
    <property type="entry name" value="F-box domain"/>
    <property type="match status" value="1"/>
</dbReference>
<evidence type="ECO:0000313" key="2">
    <source>
        <dbReference type="EMBL" id="BBH08509.1"/>
    </source>
</evidence>
<evidence type="ECO:0000259" key="1">
    <source>
        <dbReference type="PROSITE" id="PS50181"/>
    </source>
</evidence>
<dbReference type="CDD" id="cd22160">
    <property type="entry name" value="F-box_AtFBL13-like"/>
    <property type="match status" value="1"/>
</dbReference>
<gene>
    <name evidence="2" type="ORF">Prudu_020723</name>
</gene>
<dbReference type="InterPro" id="IPR053772">
    <property type="entry name" value="At1g61320/At1g61330-like"/>
</dbReference>
<reference evidence="2" key="1">
    <citation type="journal article" date="2019" name="Science">
        <title>Mutation of a bHLH transcription factor allowed almond domestication.</title>
        <authorList>
            <person name="Sanchez-Perez R."/>
            <person name="Pavan S."/>
            <person name="Mazzeo R."/>
            <person name="Moldovan C."/>
            <person name="Aiese Cigliano R."/>
            <person name="Del Cueto J."/>
            <person name="Ricciardi F."/>
            <person name="Lotti C."/>
            <person name="Ricciardi L."/>
            <person name="Dicenta F."/>
            <person name="Lopez-Marques R.L."/>
            <person name="Lindberg Moller B."/>
        </authorList>
    </citation>
    <scope>NUCLEOTIDE SEQUENCE</scope>
</reference>
<sequence>MTTDDESGKRRKIIKDDDHKVVEDRISELPYEVIVSIVSLLPLKEAVATSILSRRWRYVWSSTTTLNLETVNFEDLNRKLFCQLDYDKRDQEEGQKYVNWVNHVLEQHSGQSIERFRRVQTLELDLLTTGGGWHDDDYTFPYKLLGMEKEEFASNGIPSLGSGGYYNNIGFKSLKVIHFRHVGVTGEVVEFFLSNCPLLERLSLDVAKNLVNLRVVGPSIALKYLEIKYCQRLRNIEICDSNIVSFIYCGSLIPLHLKNVPLLVDVTYYKWKAYAEFTRILFSQFSPCLSHIEILKLDIREAVYNQNHVLPILANLRHLQLLVDADYHWSLGRLASFMKASPYMQRLVLGLNMKTSNKKIAKIEKAAECPHYYLKEVEISGYRGYKCCVKHVMYLKKNVVALEKIVINPVRFWCAPSGYEINVLKVDEEQNARDHAIQYLKQKMPSTIEYDLGSATANSGLPLTKTDLGVAFLSSCFMSFQRLCGFSALRLPFDVGNA</sequence>
<accession>A0A4Y1RVV3</accession>
<organism evidence="2">
    <name type="scientific">Prunus dulcis</name>
    <name type="common">Almond</name>
    <name type="synonym">Amygdalus dulcis</name>
    <dbReference type="NCBI Taxonomy" id="3755"/>
    <lineage>
        <taxon>Eukaryota</taxon>
        <taxon>Viridiplantae</taxon>
        <taxon>Streptophyta</taxon>
        <taxon>Embryophyta</taxon>
        <taxon>Tracheophyta</taxon>
        <taxon>Spermatophyta</taxon>
        <taxon>Magnoliopsida</taxon>
        <taxon>eudicotyledons</taxon>
        <taxon>Gunneridae</taxon>
        <taxon>Pentapetalae</taxon>
        <taxon>rosids</taxon>
        <taxon>fabids</taxon>
        <taxon>Rosales</taxon>
        <taxon>Rosaceae</taxon>
        <taxon>Amygdaloideae</taxon>
        <taxon>Amygdaleae</taxon>
        <taxon>Prunus</taxon>
    </lineage>
</organism>
<dbReference type="PANTHER" id="PTHR34145:SF68">
    <property type="entry name" value="FBD DOMAIN-CONTAINING PROTEIN"/>
    <property type="match status" value="1"/>
</dbReference>
<dbReference type="SUPFAM" id="SSF52047">
    <property type="entry name" value="RNI-like"/>
    <property type="match status" value="1"/>
</dbReference>